<reference evidence="2" key="1">
    <citation type="submission" date="2021-07" db="EMBL/GenBank/DDBJ databases">
        <authorList>
            <person name="Branca A.L. A."/>
        </authorList>
    </citation>
    <scope>NUCLEOTIDE SEQUENCE</scope>
</reference>
<comment type="caution">
    <text evidence="2">The sequence shown here is derived from an EMBL/GenBank/DDBJ whole genome shotgun (WGS) entry which is preliminary data.</text>
</comment>
<organism evidence="2 3">
    <name type="scientific">Penicillium olsonii</name>
    <dbReference type="NCBI Taxonomy" id="99116"/>
    <lineage>
        <taxon>Eukaryota</taxon>
        <taxon>Fungi</taxon>
        <taxon>Dikarya</taxon>
        <taxon>Ascomycota</taxon>
        <taxon>Pezizomycotina</taxon>
        <taxon>Eurotiomycetes</taxon>
        <taxon>Eurotiomycetidae</taxon>
        <taxon>Eurotiales</taxon>
        <taxon>Aspergillaceae</taxon>
        <taxon>Penicillium</taxon>
    </lineage>
</organism>
<evidence type="ECO:0000256" key="1">
    <source>
        <dbReference type="SAM" id="MobiDB-lite"/>
    </source>
</evidence>
<dbReference type="OrthoDB" id="4368902at2759"/>
<evidence type="ECO:0000313" key="3">
    <source>
        <dbReference type="Proteomes" id="UP001153618"/>
    </source>
</evidence>
<dbReference type="EMBL" id="CAJVOS010000020">
    <property type="protein sequence ID" value="CAG8082065.1"/>
    <property type="molecule type" value="Genomic_DNA"/>
</dbReference>
<gene>
    <name evidence="2" type="ORF">POLS_LOCUS4143</name>
</gene>
<evidence type="ECO:0000313" key="2">
    <source>
        <dbReference type="EMBL" id="CAG8082065.1"/>
    </source>
</evidence>
<keyword evidence="3" id="KW-1185">Reference proteome</keyword>
<sequence length="264" mass="30889">MAHPRCMGKMLRYFESHRLFEKNLRLSPNINYGQPYRKNEKDIPRICVLYYRRGANELYYEIEVFVDILLAEYCLREIVQREKLLKSKILLAERNGYKEAGCHEELIQLLRQYSKAEYDLYVAESRLPIGPVHKSYHTLRQNPVRFLRPELVEDCKARGGCCGRTCGCCRTRHEQSTRPKGLGHCTPSCECCINERGFEYSPEEITSFAEDFKNQLQDDNPAYIVQMADISFLLPLATKGDKSSRQNQQQGGNFNRRKGIFRKR</sequence>
<protein>
    <submittedName>
        <fullName evidence="2">Uncharacterized protein</fullName>
    </submittedName>
</protein>
<accession>A0A9W4HPR2</accession>
<dbReference type="Proteomes" id="UP001153618">
    <property type="component" value="Unassembled WGS sequence"/>
</dbReference>
<name>A0A9W4HPR2_PENOL</name>
<dbReference type="AlphaFoldDB" id="A0A9W4HPR2"/>
<proteinExistence type="predicted"/>
<feature type="region of interest" description="Disordered" evidence="1">
    <location>
        <begin position="241"/>
        <end position="264"/>
    </location>
</feature>
<feature type="compositionally biased region" description="Basic residues" evidence="1">
    <location>
        <begin position="255"/>
        <end position="264"/>
    </location>
</feature>
<feature type="compositionally biased region" description="Low complexity" evidence="1">
    <location>
        <begin position="245"/>
        <end position="254"/>
    </location>
</feature>